<evidence type="ECO:0000259" key="6">
    <source>
        <dbReference type="PROSITE" id="PS00745"/>
    </source>
</evidence>
<feature type="coiled-coil region" evidence="5">
    <location>
        <begin position="41"/>
        <end position="68"/>
    </location>
</feature>
<evidence type="ECO:0000256" key="2">
    <source>
        <dbReference type="ARBA" id="ARBA00010835"/>
    </source>
</evidence>
<dbReference type="PANTHER" id="PTHR43804">
    <property type="entry name" value="LD18447P"/>
    <property type="match status" value="1"/>
</dbReference>
<dbReference type="Gene3D" id="3.30.70.1660">
    <property type="match status" value="1"/>
</dbReference>
<proteinExistence type="inferred from homology"/>
<dbReference type="GO" id="GO:0005737">
    <property type="term" value="C:cytoplasm"/>
    <property type="evidence" value="ECO:0007669"/>
    <property type="project" value="UniProtKB-ARBA"/>
</dbReference>
<dbReference type="InterPro" id="IPR005139">
    <property type="entry name" value="PCRF"/>
</dbReference>
<name>A0A1F4V7H2_UNCKA</name>
<dbReference type="InterPro" id="IPR045853">
    <property type="entry name" value="Pep_chain_release_fac_I_sf"/>
</dbReference>
<keyword evidence="4" id="KW-0648">Protein biosynthesis</keyword>
<dbReference type="PANTHER" id="PTHR43804:SF7">
    <property type="entry name" value="LD18447P"/>
    <property type="match status" value="1"/>
</dbReference>
<feature type="domain" description="Prokaryotic-type class I peptide chain release factors" evidence="6">
    <location>
        <begin position="196"/>
        <end position="212"/>
    </location>
</feature>
<dbReference type="Pfam" id="PF00472">
    <property type="entry name" value="RF-1"/>
    <property type="match status" value="1"/>
</dbReference>
<dbReference type="SUPFAM" id="SSF75620">
    <property type="entry name" value="Release factor"/>
    <property type="match status" value="1"/>
</dbReference>
<dbReference type="SMART" id="SM00937">
    <property type="entry name" value="PCRF"/>
    <property type="match status" value="1"/>
</dbReference>
<sequence>MEAKDQIKEQIAGLTSQIASITKHKAKETDSQITALYDSELELLTANLKALEQSLRALEGDYESAREVDNTGADSADAGAILEVRPGTGGDEAALFAGDLLTMYLRYAEKVGWKCETINLSEGNAGGVKIVTVELKGPGAFNLLKNESGVHRVQRVPTTESAGRIHTSTATVAVLPLMTKVVIEIKPDDLKWDFFRSGGHGGQNVNKVSTAVRLTHIPTGVIVECQEERFQGKNREKALQILNSRLVSEMEAQHVKSIADIRVAQIGTGDRVEKIRTYNFPQDRVTDHRLKTSWHNIPSILSGNIQEILTQTSSL</sequence>
<protein>
    <submittedName>
        <fullName evidence="7">Peptide chain release factor 1</fullName>
    </submittedName>
</protein>
<evidence type="ECO:0000256" key="3">
    <source>
        <dbReference type="ARBA" id="ARBA00022481"/>
    </source>
</evidence>
<evidence type="ECO:0000313" key="7">
    <source>
        <dbReference type="EMBL" id="OGC52533.1"/>
    </source>
</evidence>
<comment type="similarity">
    <text evidence="2">Belongs to the prokaryotic/mitochondrial release factor family.</text>
</comment>
<evidence type="ECO:0000256" key="4">
    <source>
        <dbReference type="ARBA" id="ARBA00022917"/>
    </source>
</evidence>
<keyword evidence="5" id="KW-0175">Coiled coil</keyword>
<evidence type="ECO:0000256" key="1">
    <source>
        <dbReference type="ARBA" id="ARBA00002986"/>
    </source>
</evidence>
<comment type="caution">
    <text evidence="7">The sequence shown here is derived from an EMBL/GenBank/DDBJ whole genome shotgun (WGS) entry which is preliminary data.</text>
</comment>
<keyword evidence="3" id="KW-0488">Methylation</keyword>
<organism evidence="7 8">
    <name type="scientific">candidate division WWE3 bacterium RIFCSPHIGHO2_01_FULL_43_9</name>
    <dbReference type="NCBI Taxonomy" id="1802618"/>
    <lineage>
        <taxon>Bacteria</taxon>
        <taxon>Katanobacteria</taxon>
    </lineage>
</organism>
<dbReference type="GO" id="GO:0003747">
    <property type="term" value="F:translation release factor activity"/>
    <property type="evidence" value="ECO:0007669"/>
    <property type="project" value="InterPro"/>
</dbReference>
<dbReference type="InterPro" id="IPR050057">
    <property type="entry name" value="Prokaryotic/Mito_RF"/>
</dbReference>
<dbReference type="FunFam" id="3.30.160.20:FF:000004">
    <property type="entry name" value="Peptide chain release factor 1"/>
    <property type="match status" value="1"/>
</dbReference>
<gene>
    <name evidence="7" type="ORF">A2709_01490</name>
</gene>
<dbReference type="FunFam" id="3.30.70.1660:FF:000002">
    <property type="entry name" value="Peptide chain release factor 1"/>
    <property type="match status" value="1"/>
</dbReference>
<dbReference type="Proteomes" id="UP000176853">
    <property type="component" value="Unassembled WGS sequence"/>
</dbReference>
<evidence type="ECO:0000313" key="8">
    <source>
        <dbReference type="Proteomes" id="UP000176853"/>
    </source>
</evidence>
<dbReference type="Pfam" id="PF03462">
    <property type="entry name" value="PCRF"/>
    <property type="match status" value="1"/>
</dbReference>
<dbReference type="PROSITE" id="PS00745">
    <property type="entry name" value="RF_PROK_I"/>
    <property type="match status" value="1"/>
</dbReference>
<dbReference type="AlphaFoldDB" id="A0A1F4V7H2"/>
<evidence type="ECO:0000256" key="5">
    <source>
        <dbReference type="SAM" id="Coils"/>
    </source>
</evidence>
<comment type="function">
    <text evidence="1">Peptide chain release factor 1 directs the termination of translation in response to the peptide chain termination codons UAG and UAA.</text>
</comment>
<dbReference type="Gene3D" id="3.30.160.20">
    <property type="match status" value="1"/>
</dbReference>
<reference evidence="7 8" key="1">
    <citation type="journal article" date="2016" name="Nat. Commun.">
        <title>Thousands of microbial genomes shed light on interconnected biogeochemical processes in an aquifer system.</title>
        <authorList>
            <person name="Anantharaman K."/>
            <person name="Brown C.T."/>
            <person name="Hug L.A."/>
            <person name="Sharon I."/>
            <person name="Castelle C.J."/>
            <person name="Probst A.J."/>
            <person name="Thomas B.C."/>
            <person name="Singh A."/>
            <person name="Wilkins M.J."/>
            <person name="Karaoz U."/>
            <person name="Brodie E.L."/>
            <person name="Williams K.H."/>
            <person name="Hubbard S.S."/>
            <person name="Banfield J.F."/>
        </authorList>
    </citation>
    <scope>NUCLEOTIDE SEQUENCE [LARGE SCALE GENOMIC DNA]</scope>
</reference>
<dbReference type="InterPro" id="IPR000352">
    <property type="entry name" value="Pep_chain_release_fac_I"/>
</dbReference>
<accession>A0A1F4V7H2</accession>
<dbReference type="EMBL" id="MEVB01000015">
    <property type="protein sequence ID" value="OGC52533.1"/>
    <property type="molecule type" value="Genomic_DNA"/>
</dbReference>